<evidence type="ECO:0000256" key="7">
    <source>
        <dbReference type="ARBA" id="ARBA00022840"/>
    </source>
</evidence>
<keyword evidence="5 9" id="KW-0547">Nucleotide-binding</keyword>
<protein>
    <recommendedName>
        <fullName evidence="3 9">Gluconokinase</fullName>
        <ecNumber evidence="3 9">2.7.1.12</ecNumber>
    </recommendedName>
</protein>
<dbReference type="PRINTS" id="PR01100">
    <property type="entry name" value="SHIKIMTKNASE"/>
</dbReference>
<dbReference type="SUPFAM" id="SSF52540">
    <property type="entry name" value="P-loop containing nucleoside triphosphate hydrolases"/>
    <property type="match status" value="1"/>
</dbReference>
<reference evidence="10 11" key="1">
    <citation type="submission" date="2022-04" db="EMBL/GenBank/DDBJ databases">
        <title>Positive selection, recombination, and allopatry shape intraspecific diversity of widespread and dominant cyanobacteria.</title>
        <authorList>
            <person name="Wei J."/>
            <person name="Shu W."/>
            <person name="Hu C."/>
        </authorList>
    </citation>
    <scope>NUCLEOTIDE SEQUENCE [LARGE SCALE GENOMIC DNA]</scope>
    <source>
        <strain evidence="10 11">GB2-A5</strain>
    </source>
</reference>
<dbReference type="PANTHER" id="PTHR43442">
    <property type="entry name" value="GLUCONOKINASE-RELATED"/>
    <property type="match status" value="1"/>
</dbReference>
<evidence type="ECO:0000256" key="1">
    <source>
        <dbReference type="ARBA" id="ARBA00004761"/>
    </source>
</evidence>
<dbReference type="CDD" id="cd02021">
    <property type="entry name" value="GntK"/>
    <property type="match status" value="1"/>
</dbReference>
<gene>
    <name evidence="10" type="ORF">NDI37_02225</name>
</gene>
<proteinExistence type="inferred from homology"/>
<evidence type="ECO:0000256" key="4">
    <source>
        <dbReference type="ARBA" id="ARBA00022679"/>
    </source>
</evidence>
<dbReference type="NCBIfam" id="TIGR01313">
    <property type="entry name" value="therm_gnt_kin"/>
    <property type="match status" value="1"/>
</dbReference>
<dbReference type="Pfam" id="PF01202">
    <property type="entry name" value="SKI"/>
    <property type="match status" value="1"/>
</dbReference>
<evidence type="ECO:0000256" key="9">
    <source>
        <dbReference type="RuleBase" id="RU363066"/>
    </source>
</evidence>
<keyword evidence="4 9" id="KW-0808">Transferase</keyword>
<evidence type="ECO:0000256" key="5">
    <source>
        <dbReference type="ARBA" id="ARBA00022741"/>
    </source>
</evidence>
<comment type="catalytic activity">
    <reaction evidence="8 9">
        <text>D-gluconate + ATP = 6-phospho-D-gluconate + ADP + H(+)</text>
        <dbReference type="Rhea" id="RHEA:19433"/>
        <dbReference type="ChEBI" id="CHEBI:15378"/>
        <dbReference type="ChEBI" id="CHEBI:18391"/>
        <dbReference type="ChEBI" id="CHEBI:30616"/>
        <dbReference type="ChEBI" id="CHEBI:58759"/>
        <dbReference type="ChEBI" id="CHEBI:456216"/>
        <dbReference type="EC" id="2.7.1.12"/>
    </reaction>
</comment>
<dbReference type="InterPro" id="IPR031322">
    <property type="entry name" value="Shikimate/glucono_kinase"/>
</dbReference>
<dbReference type="InterPro" id="IPR006001">
    <property type="entry name" value="Therm_gnt_kin"/>
</dbReference>
<accession>A0ABV0JIP8</accession>
<organism evidence="10 11">
    <name type="scientific">Funiculus sociatus GB2-A5</name>
    <dbReference type="NCBI Taxonomy" id="2933946"/>
    <lineage>
        <taxon>Bacteria</taxon>
        <taxon>Bacillati</taxon>
        <taxon>Cyanobacteriota</taxon>
        <taxon>Cyanophyceae</taxon>
        <taxon>Coleofasciculales</taxon>
        <taxon>Coleofasciculaceae</taxon>
        <taxon>Funiculus</taxon>
    </lineage>
</organism>
<evidence type="ECO:0000256" key="6">
    <source>
        <dbReference type="ARBA" id="ARBA00022777"/>
    </source>
</evidence>
<dbReference type="PANTHER" id="PTHR43442:SF3">
    <property type="entry name" value="GLUCONOKINASE-RELATED"/>
    <property type="match status" value="1"/>
</dbReference>
<dbReference type="Proteomes" id="UP001442494">
    <property type="component" value="Unassembled WGS sequence"/>
</dbReference>
<evidence type="ECO:0000313" key="11">
    <source>
        <dbReference type="Proteomes" id="UP001442494"/>
    </source>
</evidence>
<evidence type="ECO:0000256" key="3">
    <source>
        <dbReference type="ARBA" id="ARBA00012054"/>
    </source>
</evidence>
<dbReference type="EMBL" id="JAMPKK010000003">
    <property type="protein sequence ID" value="MEP0863281.1"/>
    <property type="molecule type" value="Genomic_DNA"/>
</dbReference>
<comment type="caution">
    <text evidence="10">The sequence shown here is derived from an EMBL/GenBank/DDBJ whole genome shotgun (WGS) entry which is preliminary data.</text>
</comment>
<keyword evidence="11" id="KW-1185">Reference proteome</keyword>
<comment type="similarity">
    <text evidence="2 9">Belongs to the gluconokinase GntK/GntV family.</text>
</comment>
<evidence type="ECO:0000256" key="2">
    <source>
        <dbReference type="ARBA" id="ARBA00008420"/>
    </source>
</evidence>
<keyword evidence="7 9" id="KW-0067">ATP-binding</keyword>
<dbReference type="EC" id="2.7.1.12" evidence="3 9"/>
<dbReference type="Gene3D" id="3.40.50.300">
    <property type="entry name" value="P-loop containing nucleotide triphosphate hydrolases"/>
    <property type="match status" value="1"/>
</dbReference>
<evidence type="ECO:0000256" key="8">
    <source>
        <dbReference type="ARBA" id="ARBA00048090"/>
    </source>
</evidence>
<dbReference type="RefSeq" id="WP_190420401.1">
    <property type="nucleotide sequence ID" value="NZ_JAMPKK010000003.1"/>
</dbReference>
<evidence type="ECO:0000313" key="10">
    <source>
        <dbReference type="EMBL" id="MEP0863281.1"/>
    </source>
</evidence>
<keyword evidence="6 9" id="KW-0418">Kinase</keyword>
<sequence length="161" mass="18205">MIIIVMGVSGSGKSTVAELLAKELNWDFSDADSFHSPTNIEKMSQGVPLTDTDRMPWLQTMQQAIDQWLQEDKNVVLACSALKESYRQALWRDPEQMELVYLKGSFEAIAQRLGSRQNHFMTKKLLQSQFDTLEEPQKGITVDVSGPPEAIVQQIQRHLGL</sequence>
<comment type="pathway">
    <text evidence="1">Carbohydrate acid metabolism.</text>
</comment>
<name>A0ABV0JIP8_9CYAN</name>
<dbReference type="InterPro" id="IPR027417">
    <property type="entry name" value="P-loop_NTPase"/>
</dbReference>